<accession>A0A336KL52</accession>
<dbReference type="EMBL" id="UFQT01000543">
    <property type="protein sequence ID" value="SSX25115.1"/>
    <property type="molecule type" value="Genomic_DNA"/>
</dbReference>
<reference evidence="2" key="2">
    <citation type="submission" date="2018-07" db="EMBL/GenBank/DDBJ databases">
        <authorList>
            <person name="Quirk P.G."/>
            <person name="Krulwich T.A."/>
        </authorList>
    </citation>
    <scope>NUCLEOTIDE SEQUENCE</scope>
</reference>
<dbReference type="OMA" id="FENETQN"/>
<dbReference type="AlphaFoldDB" id="A0A336KL52"/>
<reference evidence="1" key="1">
    <citation type="submission" date="2018-04" db="EMBL/GenBank/DDBJ databases">
        <authorList>
            <person name="Go L.Y."/>
            <person name="Mitchell J.A."/>
        </authorList>
    </citation>
    <scope>NUCLEOTIDE SEQUENCE</scope>
    <source>
        <tissue evidence="1">Whole organism</tissue>
    </source>
</reference>
<organism evidence="1">
    <name type="scientific">Culicoides sonorensis</name>
    <name type="common">Biting midge</name>
    <dbReference type="NCBI Taxonomy" id="179676"/>
    <lineage>
        <taxon>Eukaryota</taxon>
        <taxon>Metazoa</taxon>
        <taxon>Ecdysozoa</taxon>
        <taxon>Arthropoda</taxon>
        <taxon>Hexapoda</taxon>
        <taxon>Insecta</taxon>
        <taxon>Pterygota</taxon>
        <taxon>Neoptera</taxon>
        <taxon>Endopterygota</taxon>
        <taxon>Diptera</taxon>
        <taxon>Nematocera</taxon>
        <taxon>Chironomoidea</taxon>
        <taxon>Ceratopogonidae</taxon>
        <taxon>Ceratopogoninae</taxon>
        <taxon>Culicoides</taxon>
        <taxon>Monoculicoides</taxon>
    </lineage>
</organism>
<name>A0A336KL52_CULSO</name>
<dbReference type="EMBL" id="UFQS01000543">
    <property type="protein sequence ID" value="SSX04752.1"/>
    <property type="molecule type" value="Genomic_DNA"/>
</dbReference>
<evidence type="ECO:0000313" key="2">
    <source>
        <dbReference type="EMBL" id="SSX25115.1"/>
    </source>
</evidence>
<protein>
    <submittedName>
        <fullName evidence="1">CSON011945 protein</fullName>
    </submittedName>
</protein>
<gene>
    <name evidence="1" type="primary">CSON011945</name>
</gene>
<dbReference type="VEuPathDB" id="VectorBase:CSON011945"/>
<evidence type="ECO:0000313" key="1">
    <source>
        <dbReference type="EMBL" id="SSX04752.1"/>
    </source>
</evidence>
<sequence length="304" mass="34884">MAMCHKQLRSNKMTSYRRPRRSRIYDANFNMGYNAYKPALDSIDRKYSTPLRTFRESSLPKARLDFGVDTSLDGSLADARHRASRAITEETVFDSRGFKVPRAGVPLSEIESSFENEVRSWREPIFCVKRKKIPAEALLSFQIDDSLQRLRTSKMRQIDSDIDLELPTFARKAKAEINEAIHGTSNVSESSNFIKKRALKVSFSPQLEERRKVVASSTTESTTATAAKDLTRWSKLDSSVEDTSSLAKQRALQSKARLQELEDDMFSREERQRARERRAANLKRIIHEDLNLDGLQDEIKAIEF</sequence>
<proteinExistence type="predicted"/>